<dbReference type="AlphaFoldDB" id="A0A660S5H9"/>
<gene>
    <name evidence="8" type="ORF">DRP44_07330</name>
</gene>
<evidence type="ECO:0000256" key="3">
    <source>
        <dbReference type="ARBA" id="ARBA00022448"/>
    </source>
</evidence>
<sequence length="343" mass="38190">MERLDKFVKKNMILLVLLFLVLGLLTGRYVNPGTLKILKRFIIPSAFLMLWAMMINMDLSKFVNALRYPRELLIGSIMSLVVAPLIMYPIALVITKDPNIFAGLMLAGLVPPGGFITYWSGILGASLPLAVAIQLVTFVIAIIWVPYGMKFAIGDKINMNIFVLIRSILILVVGPFLLAVGTREILLRKTGKTGLKRITPSLHFISSLMAFYLVFAGTSLKALFIFKHPGLIILPIIGAFFYYLFMFPLSYFVSKRIFKLSFEESIPVVYGASTKNLSIAMGLAISTFGPLALMGVVSALIIQMPMASIWYKVFERISKKRETLGTAIVEEAEEMEKETVSKL</sequence>
<evidence type="ECO:0000313" key="8">
    <source>
        <dbReference type="EMBL" id="RKX64961.1"/>
    </source>
</evidence>
<dbReference type="GO" id="GO:0005886">
    <property type="term" value="C:plasma membrane"/>
    <property type="evidence" value="ECO:0007669"/>
    <property type="project" value="UniProtKB-SubCell"/>
</dbReference>
<keyword evidence="6" id="KW-1133">Transmembrane helix</keyword>
<dbReference type="InterPro" id="IPR004706">
    <property type="entry name" value="Arsenical-R_Acr3"/>
</dbReference>
<dbReference type="InterPro" id="IPR002657">
    <property type="entry name" value="BilAc:Na_symport/Acr3"/>
</dbReference>
<evidence type="ECO:0000313" key="9">
    <source>
        <dbReference type="Proteomes" id="UP000282321"/>
    </source>
</evidence>
<accession>A0A660S5H9</accession>
<keyword evidence="5" id="KW-0812">Transmembrane</keyword>
<dbReference type="Proteomes" id="UP000282321">
    <property type="component" value="Unassembled WGS sequence"/>
</dbReference>
<dbReference type="EMBL" id="QNBC01000120">
    <property type="protein sequence ID" value="RKX64961.1"/>
    <property type="molecule type" value="Genomic_DNA"/>
</dbReference>
<keyword evidence="7" id="KW-0472">Membrane</keyword>
<comment type="similarity">
    <text evidence="2">Belongs to the arsenical resistance-3 (ACR3) (TC 2.A.59) family.</text>
</comment>
<proteinExistence type="inferred from homology"/>
<evidence type="ECO:0000256" key="7">
    <source>
        <dbReference type="ARBA" id="ARBA00023136"/>
    </source>
</evidence>
<evidence type="ECO:0000256" key="6">
    <source>
        <dbReference type="ARBA" id="ARBA00022989"/>
    </source>
</evidence>
<organism evidence="8 9">
    <name type="scientific">candidate division TA06 bacterium</name>
    <dbReference type="NCBI Taxonomy" id="2250710"/>
    <lineage>
        <taxon>Bacteria</taxon>
        <taxon>Bacteria division TA06</taxon>
    </lineage>
</organism>
<comment type="subcellular location">
    <subcellularLocation>
        <location evidence="1">Cell membrane</location>
        <topology evidence="1">Multi-pass membrane protein</topology>
    </subcellularLocation>
</comment>
<evidence type="ECO:0000256" key="2">
    <source>
        <dbReference type="ARBA" id="ARBA00010110"/>
    </source>
</evidence>
<dbReference type="Gene3D" id="1.20.1530.20">
    <property type="match status" value="1"/>
</dbReference>
<evidence type="ECO:0008006" key="10">
    <source>
        <dbReference type="Google" id="ProtNLM"/>
    </source>
</evidence>
<evidence type="ECO:0000256" key="1">
    <source>
        <dbReference type="ARBA" id="ARBA00004651"/>
    </source>
</evidence>
<dbReference type="Pfam" id="PF01758">
    <property type="entry name" value="SBF"/>
    <property type="match status" value="1"/>
</dbReference>
<comment type="caution">
    <text evidence="8">The sequence shown here is derived from an EMBL/GenBank/DDBJ whole genome shotgun (WGS) entry which is preliminary data.</text>
</comment>
<evidence type="ECO:0000256" key="4">
    <source>
        <dbReference type="ARBA" id="ARBA00022475"/>
    </source>
</evidence>
<dbReference type="GO" id="GO:0015104">
    <property type="term" value="F:antimonite transmembrane transporter activity"/>
    <property type="evidence" value="ECO:0007669"/>
    <property type="project" value="TreeGrafter"/>
</dbReference>
<dbReference type="PANTHER" id="PTHR43057:SF1">
    <property type="entry name" value="ARSENICAL-RESISTANCE PROTEIN 3"/>
    <property type="match status" value="1"/>
</dbReference>
<dbReference type="GO" id="GO:0015297">
    <property type="term" value="F:antiporter activity"/>
    <property type="evidence" value="ECO:0007669"/>
    <property type="project" value="InterPro"/>
</dbReference>
<name>A0A660S5H9_UNCT6</name>
<reference evidence="8 9" key="1">
    <citation type="submission" date="2018-06" db="EMBL/GenBank/DDBJ databases">
        <title>Extensive metabolic versatility and redundancy in microbially diverse, dynamic hydrothermal sediments.</title>
        <authorList>
            <person name="Dombrowski N."/>
            <person name="Teske A."/>
            <person name="Baker B.J."/>
        </authorList>
    </citation>
    <scope>NUCLEOTIDE SEQUENCE [LARGE SCALE GENOMIC DNA]</scope>
    <source>
        <strain evidence="8">B35_G9</strain>
    </source>
</reference>
<keyword evidence="3" id="KW-0813">Transport</keyword>
<dbReference type="PANTHER" id="PTHR43057">
    <property type="entry name" value="ARSENITE EFFLUX TRANSPORTER"/>
    <property type="match status" value="1"/>
</dbReference>
<dbReference type="GO" id="GO:0015105">
    <property type="term" value="F:arsenite transmembrane transporter activity"/>
    <property type="evidence" value="ECO:0007669"/>
    <property type="project" value="TreeGrafter"/>
</dbReference>
<protein>
    <recommendedName>
        <fullName evidence="10">Arsenic resistance protein</fullName>
    </recommendedName>
</protein>
<evidence type="ECO:0000256" key="5">
    <source>
        <dbReference type="ARBA" id="ARBA00022692"/>
    </source>
</evidence>
<dbReference type="InterPro" id="IPR038770">
    <property type="entry name" value="Na+/solute_symporter_sf"/>
</dbReference>
<keyword evidence="4" id="KW-1003">Cell membrane</keyword>